<protein>
    <recommendedName>
        <fullName evidence="12">Methyl-accepting transducer domain-containing protein</fullName>
    </recommendedName>
</protein>
<dbReference type="Pfam" id="PF02743">
    <property type="entry name" value="dCache_1"/>
    <property type="match status" value="1"/>
</dbReference>
<evidence type="ECO:0000256" key="1">
    <source>
        <dbReference type="ARBA" id="ARBA00004651"/>
    </source>
</evidence>
<dbReference type="InterPro" id="IPR004089">
    <property type="entry name" value="MCPsignal_dom"/>
</dbReference>
<keyword evidence="2" id="KW-1003">Cell membrane</keyword>
<dbReference type="PROSITE" id="PS50111">
    <property type="entry name" value="CHEMOTAXIS_TRANSDUC_2"/>
    <property type="match status" value="1"/>
</dbReference>
<dbReference type="PRINTS" id="PR00260">
    <property type="entry name" value="CHEMTRNSDUCR"/>
</dbReference>
<dbReference type="SUPFAM" id="SSF58104">
    <property type="entry name" value="Methyl-accepting chemotaxis protein (MCP) signaling domain"/>
    <property type="match status" value="1"/>
</dbReference>
<dbReference type="InterPro" id="IPR029151">
    <property type="entry name" value="Sensor-like_sf"/>
</dbReference>
<dbReference type="Proteomes" id="UP000782705">
    <property type="component" value="Unassembled WGS sequence"/>
</dbReference>
<keyword evidence="5 11" id="KW-1133">Transmembrane helix</keyword>
<sequence length="676" mass="74548">MKKKSIRSSVIVILILTALIPIIIMLLSSFSSTRKLIVERNNHTAASAAEAILSEEKVLYEGTQDRLNELIQFSVVQEGNDLSAIKQTLEAAVAGDATIQEFILAKEDGQYITRPVLGGEYDPTTRPWFTGAIENSGEFFWTEPYVDASSGEFLVSVAKAFQNKNGEQMVLSFDVSYQNVSKLIEHLAIGQTGTLSLVDETGIVIASGMKEEIGMDVSDDDMFKSISTADKKNGSITLKDSEDLDSMYYDKNSVLGHTYAVIRIGNSEYAAETGALIRSSLIVAGIMLVLSVLFSLVLTRFIQSIIAVFVRSFKQMSEGQMVTIKKDTKKDQSFKNRGEQYVYPAENGTEIHQMAFHFNEMIDAVGTLNQQVKKQSDTVASMSHSLLDLSKQTNLATEEVTETITGIAEVTATQAQETETSVLRVHDLSAVVEELSTNVNEMNEEAQLVRKINDTNMQAMSEVDSNWQHELQQISHLKTRMSSMNTDIQDITQIIHVINDISYQTNLLALNASIEAARAGESGRGFAVVATEIRQLAEQSKSSTKEIETIIDKIQKQSSGMVEQTSRSLDGGEKQTNLIHHAISSSEQVFNQTSNLLSKIREIELLSTRVTEVQQVVLENLESISASTEENAAGTQEVSANAEEVLATMEEFMAYVADLQQVSETLKTLTNAFKIE</sequence>
<dbReference type="InterPro" id="IPR004090">
    <property type="entry name" value="Chemotax_Me-accpt_rcpt"/>
</dbReference>
<gene>
    <name evidence="13" type="ORF">BAU17_12800</name>
</gene>
<evidence type="ECO:0000256" key="5">
    <source>
        <dbReference type="ARBA" id="ARBA00022989"/>
    </source>
</evidence>
<accession>A0ABQ6Z0E0</accession>
<evidence type="ECO:0000313" key="13">
    <source>
        <dbReference type="EMBL" id="KAF1304287.1"/>
    </source>
</evidence>
<keyword evidence="3" id="KW-0145">Chemotaxis</keyword>
<dbReference type="InterPro" id="IPR033479">
    <property type="entry name" value="dCache_1"/>
</dbReference>
<comment type="caution">
    <text evidence="13">The sequence shown here is derived from an EMBL/GenBank/DDBJ whole genome shotgun (WGS) entry which is preliminary data.</text>
</comment>
<evidence type="ECO:0000256" key="2">
    <source>
        <dbReference type="ARBA" id="ARBA00022475"/>
    </source>
</evidence>
<evidence type="ECO:0000313" key="14">
    <source>
        <dbReference type="Proteomes" id="UP000782705"/>
    </source>
</evidence>
<keyword evidence="7 9" id="KW-0807">Transducer</keyword>
<evidence type="ECO:0000259" key="12">
    <source>
        <dbReference type="PROSITE" id="PS50111"/>
    </source>
</evidence>
<keyword evidence="10" id="KW-0175">Coiled coil</keyword>
<evidence type="ECO:0000256" key="7">
    <source>
        <dbReference type="ARBA" id="ARBA00023224"/>
    </source>
</evidence>
<dbReference type="SMART" id="SM00283">
    <property type="entry name" value="MA"/>
    <property type="match status" value="1"/>
</dbReference>
<dbReference type="RefSeq" id="WP_161901843.1">
    <property type="nucleotide sequence ID" value="NZ_MAEL01000034.1"/>
</dbReference>
<evidence type="ECO:0000256" key="6">
    <source>
        <dbReference type="ARBA" id="ARBA00023136"/>
    </source>
</evidence>
<evidence type="ECO:0000256" key="8">
    <source>
        <dbReference type="ARBA" id="ARBA00029447"/>
    </source>
</evidence>
<dbReference type="SUPFAM" id="SSF103190">
    <property type="entry name" value="Sensory domain-like"/>
    <property type="match status" value="1"/>
</dbReference>
<proteinExistence type="inferred from homology"/>
<dbReference type="PANTHER" id="PTHR32089:SF114">
    <property type="entry name" value="METHYL-ACCEPTING CHEMOTAXIS PROTEIN MCPB"/>
    <property type="match status" value="1"/>
</dbReference>
<dbReference type="CDD" id="cd18774">
    <property type="entry name" value="PDC2_HK_sensor"/>
    <property type="match status" value="1"/>
</dbReference>
<dbReference type="Gene3D" id="3.30.450.20">
    <property type="entry name" value="PAS domain"/>
    <property type="match status" value="1"/>
</dbReference>
<name>A0ABQ6Z0E0_9ENTE</name>
<reference evidence="13 14" key="1">
    <citation type="submission" date="2016-06" db="EMBL/GenBank/DDBJ databases">
        <title>Four novel species of enterococci isolated from chicken manure.</title>
        <authorList>
            <person name="Van Tyne D."/>
        </authorList>
    </citation>
    <scope>NUCLEOTIDE SEQUENCE [LARGE SCALE GENOMIC DNA]</scope>
    <source>
        <strain evidence="13 14">CU12B</strain>
    </source>
</reference>
<evidence type="ECO:0000256" key="9">
    <source>
        <dbReference type="PROSITE-ProRule" id="PRU00284"/>
    </source>
</evidence>
<keyword evidence="6 11" id="KW-0472">Membrane</keyword>
<comment type="similarity">
    <text evidence="8">Belongs to the methyl-accepting chemotaxis (MCP) protein family.</text>
</comment>
<organism evidence="13 14">
    <name type="scientific">Candidatus Enterococcus willemsii</name>
    <dbReference type="NCBI Taxonomy" id="1857215"/>
    <lineage>
        <taxon>Bacteria</taxon>
        <taxon>Bacillati</taxon>
        <taxon>Bacillota</taxon>
        <taxon>Bacilli</taxon>
        <taxon>Lactobacillales</taxon>
        <taxon>Enterococcaceae</taxon>
        <taxon>Enterococcus</taxon>
    </lineage>
</organism>
<dbReference type="Gene3D" id="1.10.287.950">
    <property type="entry name" value="Methyl-accepting chemotaxis protein"/>
    <property type="match status" value="1"/>
</dbReference>
<evidence type="ECO:0000256" key="3">
    <source>
        <dbReference type="ARBA" id="ARBA00022500"/>
    </source>
</evidence>
<feature type="transmembrane region" description="Helical" evidence="11">
    <location>
        <begin position="281"/>
        <end position="302"/>
    </location>
</feature>
<evidence type="ECO:0000256" key="4">
    <source>
        <dbReference type="ARBA" id="ARBA00022692"/>
    </source>
</evidence>
<dbReference type="PANTHER" id="PTHR32089">
    <property type="entry name" value="METHYL-ACCEPTING CHEMOTAXIS PROTEIN MCPB"/>
    <property type="match status" value="1"/>
</dbReference>
<feature type="domain" description="Methyl-accepting transducer" evidence="12">
    <location>
        <begin position="389"/>
        <end position="646"/>
    </location>
</feature>
<dbReference type="Pfam" id="PF00015">
    <property type="entry name" value="MCPsignal"/>
    <property type="match status" value="1"/>
</dbReference>
<dbReference type="EMBL" id="MAEL01000034">
    <property type="protein sequence ID" value="KAF1304287.1"/>
    <property type="molecule type" value="Genomic_DNA"/>
</dbReference>
<dbReference type="CDD" id="cd18773">
    <property type="entry name" value="PDC1_HK_sensor"/>
    <property type="match status" value="1"/>
</dbReference>
<comment type="subcellular location">
    <subcellularLocation>
        <location evidence="1">Cell membrane</location>
        <topology evidence="1">Multi-pass membrane protein</topology>
    </subcellularLocation>
</comment>
<evidence type="ECO:0000256" key="11">
    <source>
        <dbReference type="SAM" id="Phobius"/>
    </source>
</evidence>
<keyword evidence="14" id="KW-1185">Reference proteome</keyword>
<feature type="transmembrane region" description="Helical" evidence="11">
    <location>
        <begin position="6"/>
        <end position="27"/>
    </location>
</feature>
<feature type="coiled-coil region" evidence="10">
    <location>
        <begin position="425"/>
        <end position="452"/>
    </location>
</feature>
<keyword evidence="4 11" id="KW-0812">Transmembrane</keyword>
<evidence type="ECO:0000256" key="10">
    <source>
        <dbReference type="SAM" id="Coils"/>
    </source>
</evidence>